<accession>A0A4Q0XV11</accession>
<dbReference type="RefSeq" id="WP_129082867.1">
    <property type="nucleotide sequence ID" value="NZ_CP041070.1"/>
</dbReference>
<dbReference type="Proteomes" id="UP000290191">
    <property type="component" value="Unassembled WGS sequence"/>
</dbReference>
<dbReference type="Pfam" id="PF00497">
    <property type="entry name" value="SBP_bac_3"/>
    <property type="match status" value="1"/>
</dbReference>
<evidence type="ECO:0000259" key="1">
    <source>
        <dbReference type="SMART" id="SM00062"/>
    </source>
</evidence>
<dbReference type="PANTHER" id="PTHR38834">
    <property type="entry name" value="PERIPLASMIC SUBSTRATE BINDING PROTEIN FAMILY 3"/>
    <property type="match status" value="1"/>
</dbReference>
<dbReference type="SMART" id="SM00062">
    <property type="entry name" value="PBPb"/>
    <property type="match status" value="1"/>
</dbReference>
<dbReference type="STRING" id="877500.GCA_000935065_01223"/>
<evidence type="ECO:0000313" key="3">
    <source>
        <dbReference type="Proteomes" id="UP000290191"/>
    </source>
</evidence>
<protein>
    <recommendedName>
        <fullName evidence="1">Solute-binding protein family 3/N-terminal domain-containing protein</fullName>
    </recommendedName>
</protein>
<dbReference type="SUPFAM" id="SSF53850">
    <property type="entry name" value="Periplasmic binding protein-like II"/>
    <property type="match status" value="1"/>
</dbReference>
<feature type="domain" description="Solute-binding protein family 3/N-terminal" evidence="1">
    <location>
        <begin position="21"/>
        <end position="246"/>
    </location>
</feature>
<sequence>MKKIIFLLSIFIYFQAAPLPNFKIMTENYPPLNMENKKGELTGIGVEVFDEMLKRVGSKQSKKDFELMPWSRAYNIVKQKKNTVLFTTSRTKQRENLFKWVGPFGYSINGLIARKDSHIKINSLKDLNKYQVGTVLNDVGELILLDNGISKNNIQSVSGKNAILKSIRKLDAKRIDLFSYGIDMAKWDMKANGISFDDYEVVYELKRFSQYFTFNKQTPDYIIKMFQEALESMKKDGTLEKIVSKY</sequence>
<keyword evidence="3" id="KW-1185">Reference proteome</keyword>
<dbReference type="AlphaFoldDB" id="A0A4Q0XV11"/>
<dbReference type="Gene3D" id="3.40.190.10">
    <property type="entry name" value="Periplasmic binding protein-like II"/>
    <property type="match status" value="2"/>
</dbReference>
<gene>
    <name evidence="2" type="ORF">CRV06_13405</name>
</gene>
<name>A0A4Q0XV11_9BACT</name>
<dbReference type="EMBL" id="PDKO01000015">
    <property type="protein sequence ID" value="RXJ61417.1"/>
    <property type="molecule type" value="Genomic_DNA"/>
</dbReference>
<evidence type="ECO:0000313" key="2">
    <source>
        <dbReference type="EMBL" id="RXJ61417.1"/>
    </source>
</evidence>
<comment type="caution">
    <text evidence="2">The sequence shown here is derived from an EMBL/GenBank/DDBJ whole genome shotgun (WGS) entry which is preliminary data.</text>
</comment>
<organism evidence="2 3">
    <name type="scientific">Halarcobacter anaerophilus</name>
    <dbReference type="NCBI Taxonomy" id="877500"/>
    <lineage>
        <taxon>Bacteria</taxon>
        <taxon>Pseudomonadati</taxon>
        <taxon>Campylobacterota</taxon>
        <taxon>Epsilonproteobacteria</taxon>
        <taxon>Campylobacterales</taxon>
        <taxon>Arcobacteraceae</taxon>
        <taxon>Halarcobacter</taxon>
    </lineage>
</organism>
<dbReference type="OrthoDB" id="5339217at2"/>
<proteinExistence type="predicted"/>
<dbReference type="PANTHER" id="PTHR38834:SF3">
    <property type="entry name" value="SOLUTE-BINDING PROTEIN FAMILY 3_N-TERMINAL DOMAIN-CONTAINING PROTEIN"/>
    <property type="match status" value="1"/>
</dbReference>
<reference evidence="2 3" key="1">
    <citation type="submission" date="2017-10" db="EMBL/GenBank/DDBJ databases">
        <title>Genomics of the genus Arcobacter.</title>
        <authorList>
            <person name="Perez-Cataluna A."/>
            <person name="Figueras M.J."/>
        </authorList>
    </citation>
    <scope>NUCLEOTIDE SEQUENCE [LARGE SCALE GENOMIC DNA]</scope>
    <source>
        <strain evidence="2 3">DSM 24636</strain>
    </source>
</reference>
<dbReference type="InterPro" id="IPR001638">
    <property type="entry name" value="Solute-binding_3/MltF_N"/>
</dbReference>